<dbReference type="EMBL" id="SLWS01000005">
    <property type="protein sequence ID" value="TCO58318.1"/>
    <property type="molecule type" value="Genomic_DNA"/>
</dbReference>
<sequence length="406" mass="44065">MTASTLVRGGEATEAVKTLTAQWYNAVVEGCGLDRNTFQLAQGFIQPGVTSESLWKIFNAIPPVTVTHYWNPAQINNFSSTYGALVSNLVPQDSGEFQQTMGDYYARWQNYLQHSTPPPTIPKPGGILELFNQWQQLNMPPEQGQAAYTAYQQVSQGVVPIAMQKWLAAGGGASGTKAYNATVEDLKRIMSQGGPGKSVHMDSSTTSSDVTNTWAKGEVGGFYEFFVGEASVEWKKYTEKISASKLTIDATFKTIGTFTCGPLAEPSTDPILGQYVPWYHSAAVNLAYQNNNYYVWKHTPPTWDGTFGDKGDLRFFTTSLIVVSGVDTTVSSEASFSEQEQEELTASAQVGVFPFFEAKGSGGWNHKFKFDDSGRMTVSCSVPPGVFVILGAIVTPTKDAFGGGQA</sequence>
<evidence type="ECO:0000313" key="1">
    <source>
        <dbReference type="EMBL" id="TCO58318.1"/>
    </source>
</evidence>
<reference evidence="1 2" key="1">
    <citation type="submission" date="2019-03" db="EMBL/GenBank/DDBJ databases">
        <title>Genomic Encyclopedia of Type Strains, Phase IV (KMG-IV): sequencing the most valuable type-strain genomes for metagenomic binning, comparative biology and taxonomic classification.</title>
        <authorList>
            <person name="Goeker M."/>
        </authorList>
    </citation>
    <scope>NUCLEOTIDE SEQUENCE [LARGE SCALE GENOMIC DNA]</scope>
    <source>
        <strain evidence="1 2">DSM 45934</strain>
    </source>
</reference>
<evidence type="ECO:0000313" key="2">
    <source>
        <dbReference type="Proteomes" id="UP000295680"/>
    </source>
</evidence>
<keyword evidence="2" id="KW-1185">Reference proteome</keyword>
<dbReference type="OrthoDB" id="3965454at2"/>
<gene>
    <name evidence="1" type="ORF">EV192_105383</name>
</gene>
<comment type="caution">
    <text evidence="1">The sequence shown here is derived from an EMBL/GenBank/DDBJ whole genome shotgun (WGS) entry which is preliminary data.</text>
</comment>
<organism evidence="1 2">
    <name type="scientific">Actinocrispum wychmicini</name>
    <dbReference type="NCBI Taxonomy" id="1213861"/>
    <lineage>
        <taxon>Bacteria</taxon>
        <taxon>Bacillati</taxon>
        <taxon>Actinomycetota</taxon>
        <taxon>Actinomycetes</taxon>
        <taxon>Pseudonocardiales</taxon>
        <taxon>Pseudonocardiaceae</taxon>
        <taxon>Actinocrispum</taxon>
    </lineage>
</organism>
<protein>
    <submittedName>
        <fullName evidence="1">Uncharacterized protein</fullName>
    </submittedName>
</protein>
<accession>A0A4R2JMJ1</accession>
<dbReference type="Proteomes" id="UP000295680">
    <property type="component" value="Unassembled WGS sequence"/>
</dbReference>
<name>A0A4R2JMJ1_9PSEU</name>
<dbReference type="AlphaFoldDB" id="A0A4R2JMJ1"/>
<dbReference type="RefSeq" id="WP_132118985.1">
    <property type="nucleotide sequence ID" value="NZ_SLWS01000005.1"/>
</dbReference>
<proteinExistence type="predicted"/>